<comment type="caution">
    <text evidence="1">The sequence shown here is derived from an EMBL/GenBank/DDBJ whole genome shotgun (WGS) entry which is preliminary data.</text>
</comment>
<evidence type="ECO:0000313" key="2">
    <source>
        <dbReference type="Proteomes" id="UP001222027"/>
    </source>
</evidence>
<proteinExistence type="predicted"/>
<accession>A0AAV8RKH5</accession>
<dbReference type="Proteomes" id="UP001222027">
    <property type="component" value="Unassembled WGS sequence"/>
</dbReference>
<dbReference type="EMBL" id="JAQQAF010000003">
    <property type="protein sequence ID" value="KAJ8501261.1"/>
    <property type="molecule type" value="Genomic_DNA"/>
</dbReference>
<keyword evidence="2" id="KW-1185">Reference proteome</keyword>
<reference evidence="1 2" key="1">
    <citation type="submission" date="2022-12" db="EMBL/GenBank/DDBJ databases">
        <title>Chromosome-scale assembly of the Ensete ventricosum genome.</title>
        <authorList>
            <person name="Dussert Y."/>
            <person name="Stocks J."/>
            <person name="Wendawek A."/>
            <person name="Woldeyes F."/>
            <person name="Nichols R.A."/>
            <person name="Borrell J.S."/>
        </authorList>
    </citation>
    <scope>NUCLEOTIDE SEQUENCE [LARGE SCALE GENOMIC DNA]</scope>
    <source>
        <strain evidence="2">cv. Maze</strain>
        <tissue evidence="1">Seeds</tissue>
    </source>
</reference>
<sequence>MGIHKFLFQLQAATYPTPTKIGSTLTIFALGDERTKGAGLPAVRGSERPAAAATEGNLSRQQLLVSPSVEVQSCYSRVYSVLAASGYTIQEGCGPSREISPFTGLSDGESLM</sequence>
<organism evidence="1 2">
    <name type="scientific">Ensete ventricosum</name>
    <name type="common">Abyssinian banana</name>
    <name type="synonym">Musa ensete</name>
    <dbReference type="NCBI Taxonomy" id="4639"/>
    <lineage>
        <taxon>Eukaryota</taxon>
        <taxon>Viridiplantae</taxon>
        <taxon>Streptophyta</taxon>
        <taxon>Embryophyta</taxon>
        <taxon>Tracheophyta</taxon>
        <taxon>Spermatophyta</taxon>
        <taxon>Magnoliopsida</taxon>
        <taxon>Liliopsida</taxon>
        <taxon>Zingiberales</taxon>
        <taxon>Musaceae</taxon>
        <taxon>Ensete</taxon>
    </lineage>
</organism>
<name>A0AAV8RKH5_ENSVE</name>
<protein>
    <submittedName>
        <fullName evidence="1">Uncharacterized protein</fullName>
    </submittedName>
</protein>
<gene>
    <name evidence="1" type="ORF">OPV22_011813</name>
</gene>
<evidence type="ECO:0000313" key="1">
    <source>
        <dbReference type="EMBL" id="KAJ8501261.1"/>
    </source>
</evidence>
<dbReference type="AlphaFoldDB" id="A0AAV8RKH5"/>